<organism evidence="1 2">
    <name type="scientific">Nannocystis radixulma</name>
    <dbReference type="NCBI Taxonomy" id="2995305"/>
    <lineage>
        <taxon>Bacteria</taxon>
        <taxon>Pseudomonadati</taxon>
        <taxon>Myxococcota</taxon>
        <taxon>Polyangia</taxon>
        <taxon>Nannocystales</taxon>
        <taxon>Nannocystaceae</taxon>
        <taxon>Nannocystis</taxon>
    </lineage>
</organism>
<evidence type="ECO:0000313" key="1">
    <source>
        <dbReference type="EMBL" id="MDC0672859.1"/>
    </source>
</evidence>
<accession>A0ABT5BFD7</accession>
<comment type="caution">
    <text evidence="1">The sequence shown here is derived from an EMBL/GenBank/DDBJ whole genome shotgun (WGS) entry which is preliminary data.</text>
</comment>
<protein>
    <submittedName>
        <fullName evidence="1">Uncharacterized protein</fullName>
    </submittedName>
</protein>
<proteinExistence type="predicted"/>
<keyword evidence="2" id="KW-1185">Reference proteome</keyword>
<reference evidence="1 2" key="1">
    <citation type="submission" date="2022-11" db="EMBL/GenBank/DDBJ databases">
        <title>Minimal conservation of predation-associated metabolite biosynthetic gene clusters underscores biosynthetic potential of Myxococcota including descriptions for ten novel species: Archangium lansinium sp. nov., Myxococcus landrumus sp. nov., Nannocystis bai.</title>
        <authorList>
            <person name="Ahearne A."/>
            <person name="Stevens C."/>
            <person name="Dowd S."/>
        </authorList>
    </citation>
    <scope>NUCLEOTIDE SEQUENCE [LARGE SCALE GENOMIC DNA]</scope>
    <source>
        <strain evidence="1 2">NCELM</strain>
    </source>
</reference>
<evidence type="ECO:0000313" key="2">
    <source>
        <dbReference type="Proteomes" id="UP001217838"/>
    </source>
</evidence>
<sequence length="103" mass="11522">MSVNLEFSAKVGKWPPEREDEVLAALKAWAYEDESFDEREVLVDILGGGPRNPIVRMEAYTTGPVIISRFGAWHPEAEARLRKRVEAAGGSDVSLKFTFPDED</sequence>
<dbReference type="Proteomes" id="UP001217838">
    <property type="component" value="Unassembled WGS sequence"/>
</dbReference>
<dbReference type="EMBL" id="JAQNDN010000020">
    <property type="protein sequence ID" value="MDC0672859.1"/>
    <property type="molecule type" value="Genomic_DNA"/>
</dbReference>
<name>A0ABT5BFD7_9BACT</name>
<gene>
    <name evidence="1" type="ORF">POL58_34215</name>
</gene>
<dbReference type="RefSeq" id="WP_272004996.1">
    <property type="nucleotide sequence ID" value="NZ_JAQNDN010000020.1"/>
</dbReference>